<dbReference type="GO" id="GO:0008170">
    <property type="term" value="F:N-methyltransferase activity"/>
    <property type="evidence" value="ECO:0007669"/>
    <property type="project" value="InterPro"/>
</dbReference>
<evidence type="ECO:0000259" key="8">
    <source>
        <dbReference type="Pfam" id="PF02384"/>
    </source>
</evidence>
<evidence type="ECO:0000256" key="3">
    <source>
        <dbReference type="ARBA" id="ARBA00022603"/>
    </source>
</evidence>
<dbReference type="PANTHER" id="PTHR42998:SF1">
    <property type="entry name" value="TYPE I RESTRICTION ENZYME HINDI METHYLASE SUBUNIT"/>
    <property type="match status" value="1"/>
</dbReference>
<feature type="domain" description="N6 adenine-specific DNA methyltransferase N-terminal" evidence="9">
    <location>
        <begin position="8"/>
        <end position="133"/>
    </location>
</feature>
<dbReference type="AlphaFoldDB" id="A0A2A2GE79"/>
<dbReference type="OrthoDB" id="9814572at2"/>
<dbReference type="PRINTS" id="PR00507">
    <property type="entry name" value="N12N6MTFRASE"/>
</dbReference>
<dbReference type="GO" id="GO:0032259">
    <property type="term" value="P:methylation"/>
    <property type="evidence" value="ECO:0007669"/>
    <property type="project" value="UniProtKB-KW"/>
</dbReference>
<dbReference type="Pfam" id="PF12161">
    <property type="entry name" value="HsdM_N"/>
    <property type="match status" value="1"/>
</dbReference>
<evidence type="ECO:0000256" key="2">
    <source>
        <dbReference type="ARBA" id="ARBA00011900"/>
    </source>
</evidence>
<dbReference type="GO" id="GO:0009007">
    <property type="term" value="F:site-specific DNA-methyltransferase (adenine-specific) activity"/>
    <property type="evidence" value="ECO:0007669"/>
    <property type="project" value="UniProtKB-EC"/>
</dbReference>
<reference evidence="10 11" key="1">
    <citation type="submission" date="2017-08" db="EMBL/GenBank/DDBJ databases">
        <title>Aliifodinibius alkalisoli sp. nov., isolated from saline alkaline soil.</title>
        <authorList>
            <person name="Liu D."/>
            <person name="Zhang G."/>
        </authorList>
    </citation>
    <scope>NUCLEOTIDE SEQUENCE [LARGE SCALE GENOMIC DNA]</scope>
    <source>
        <strain evidence="10 11">WN023</strain>
    </source>
</reference>
<dbReference type="EC" id="2.1.1.72" evidence="2"/>
<dbReference type="InterPro" id="IPR022749">
    <property type="entry name" value="D12N6_MeTrfase_N"/>
</dbReference>
<keyword evidence="3" id="KW-0489">Methyltransferase</keyword>
<dbReference type="Pfam" id="PF02384">
    <property type="entry name" value="N6_Mtase"/>
    <property type="match status" value="1"/>
</dbReference>
<evidence type="ECO:0000313" key="11">
    <source>
        <dbReference type="Proteomes" id="UP000218831"/>
    </source>
</evidence>
<evidence type="ECO:0000259" key="9">
    <source>
        <dbReference type="Pfam" id="PF12161"/>
    </source>
</evidence>
<keyword evidence="4" id="KW-0808">Transferase</keyword>
<gene>
    <name evidence="10" type="ORF">CK503_03185</name>
</gene>
<dbReference type="InterPro" id="IPR029063">
    <property type="entry name" value="SAM-dependent_MTases_sf"/>
</dbReference>
<feature type="domain" description="DNA methylase adenine-specific" evidence="8">
    <location>
        <begin position="145"/>
        <end position="492"/>
    </location>
</feature>
<dbReference type="SUPFAM" id="SSF53335">
    <property type="entry name" value="S-adenosyl-L-methionine-dependent methyltransferases"/>
    <property type="match status" value="1"/>
</dbReference>
<keyword evidence="5" id="KW-0949">S-adenosyl-L-methionine</keyword>
<evidence type="ECO:0000256" key="5">
    <source>
        <dbReference type="ARBA" id="ARBA00022691"/>
    </source>
</evidence>
<name>A0A2A2GE79_9BACT</name>
<protein>
    <recommendedName>
        <fullName evidence="2">site-specific DNA-methyltransferase (adenine-specific)</fullName>
        <ecNumber evidence="2">2.1.1.72</ecNumber>
    </recommendedName>
</protein>
<comment type="catalytic activity">
    <reaction evidence="7">
        <text>a 2'-deoxyadenosine in DNA + S-adenosyl-L-methionine = an N(6)-methyl-2'-deoxyadenosine in DNA + S-adenosyl-L-homocysteine + H(+)</text>
        <dbReference type="Rhea" id="RHEA:15197"/>
        <dbReference type="Rhea" id="RHEA-COMP:12418"/>
        <dbReference type="Rhea" id="RHEA-COMP:12419"/>
        <dbReference type="ChEBI" id="CHEBI:15378"/>
        <dbReference type="ChEBI" id="CHEBI:57856"/>
        <dbReference type="ChEBI" id="CHEBI:59789"/>
        <dbReference type="ChEBI" id="CHEBI:90615"/>
        <dbReference type="ChEBI" id="CHEBI:90616"/>
        <dbReference type="EC" id="2.1.1.72"/>
    </reaction>
</comment>
<sequence>MSTNLNKLENRLWEVANNLRANSTLSSFEYSTPVLGLIFLRYAWHRFKPLHEKKEKESSSRVTIGPEHYKAEGVMYLPEEARYDYLLQLPESEDIGQKVNEAMEAIEQENRELAGVLPKEYKRFDDSMLKDLLKNFSNVGTDVEGDVFGQIYEYFLGQFAMNEGQKGGEFFTPTSIVKLIVEVLEPYGGKILDPACGSGGMFVQSEKFRQRHRDQAQQNLSIYGQENKENTVRLCKMNLAVHGLEGDIKTGNTYYENLHDCVGRFDYVMANPPFNVSGVDKEAIEGDPRYPFGIPSTDNANYLWMQEFYSALNNRGRAGFVMANSAADARHSEQEIRKQMIEEGVVDVIISIGSNFFYTVTLPCTLWFFDKSKQGTDRENEVLFIDARNIYRQIDRAHRDFTPDQIEFISSIVRRYRNEEEVHFEVAAEPDTDYEANGSAVTQPDEMEDLFDDGEYQDIPGLCKVATVEEIEEQGWSLNPGRYVGVAEREEDDVDFQVRLQELYEELELLNVESKDLEKSISDNISNILNR</sequence>
<keyword evidence="6" id="KW-0680">Restriction system</keyword>
<keyword evidence="11" id="KW-1185">Reference proteome</keyword>
<dbReference type="RefSeq" id="WP_095605343.1">
    <property type="nucleotide sequence ID" value="NZ_NSKE01000002.1"/>
</dbReference>
<comment type="caution">
    <text evidence="10">The sequence shown here is derived from an EMBL/GenBank/DDBJ whole genome shotgun (WGS) entry which is preliminary data.</text>
</comment>
<organism evidence="10 11">
    <name type="scientific">Fodinibius salipaludis</name>
    <dbReference type="NCBI Taxonomy" id="2032627"/>
    <lineage>
        <taxon>Bacteria</taxon>
        <taxon>Pseudomonadati</taxon>
        <taxon>Balneolota</taxon>
        <taxon>Balneolia</taxon>
        <taxon>Balneolales</taxon>
        <taxon>Balneolaceae</taxon>
        <taxon>Fodinibius</taxon>
    </lineage>
</organism>
<dbReference type="InterPro" id="IPR052916">
    <property type="entry name" value="Type-I_RE_MTase_Subunit"/>
</dbReference>
<accession>A0A2A2GE79</accession>
<evidence type="ECO:0000313" key="10">
    <source>
        <dbReference type="EMBL" id="PAU95217.1"/>
    </source>
</evidence>
<dbReference type="Gene3D" id="1.20.1260.30">
    <property type="match status" value="1"/>
</dbReference>
<dbReference type="Proteomes" id="UP000218831">
    <property type="component" value="Unassembled WGS sequence"/>
</dbReference>
<dbReference type="GO" id="GO:0009307">
    <property type="term" value="P:DNA restriction-modification system"/>
    <property type="evidence" value="ECO:0007669"/>
    <property type="project" value="UniProtKB-KW"/>
</dbReference>
<dbReference type="Gene3D" id="3.40.50.150">
    <property type="entry name" value="Vaccinia Virus protein VP39"/>
    <property type="match status" value="1"/>
</dbReference>
<evidence type="ECO:0000256" key="6">
    <source>
        <dbReference type="ARBA" id="ARBA00022747"/>
    </source>
</evidence>
<dbReference type="InterPro" id="IPR003356">
    <property type="entry name" value="DNA_methylase_A-5"/>
</dbReference>
<dbReference type="EMBL" id="NSKE01000002">
    <property type="protein sequence ID" value="PAU95217.1"/>
    <property type="molecule type" value="Genomic_DNA"/>
</dbReference>
<evidence type="ECO:0000256" key="1">
    <source>
        <dbReference type="ARBA" id="ARBA00006594"/>
    </source>
</evidence>
<evidence type="ECO:0000256" key="4">
    <source>
        <dbReference type="ARBA" id="ARBA00022679"/>
    </source>
</evidence>
<dbReference type="InterPro" id="IPR038333">
    <property type="entry name" value="T1MK-like_N_sf"/>
</dbReference>
<comment type="similarity">
    <text evidence="1">Belongs to the N(4)/N(6)-methyltransferase family.</text>
</comment>
<dbReference type="GO" id="GO:0003677">
    <property type="term" value="F:DNA binding"/>
    <property type="evidence" value="ECO:0007669"/>
    <property type="project" value="InterPro"/>
</dbReference>
<dbReference type="PANTHER" id="PTHR42998">
    <property type="entry name" value="TYPE I RESTRICTION ENZYME HINDVIIP M PROTEIN-RELATED"/>
    <property type="match status" value="1"/>
</dbReference>
<proteinExistence type="inferred from homology"/>
<evidence type="ECO:0000256" key="7">
    <source>
        <dbReference type="ARBA" id="ARBA00047942"/>
    </source>
</evidence>